<gene>
    <name evidence="3" type="ORF">R1sor_002965</name>
</gene>
<comment type="caution">
    <text evidence="3">The sequence shown here is derived from an EMBL/GenBank/DDBJ whole genome shotgun (WGS) entry which is preliminary data.</text>
</comment>
<dbReference type="InterPro" id="IPR015915">
    <property type="entry name" value="Kelch-typ_b-propeller"/>
</dbReference>
<evidence type="ECO:0000256" key="1">
    <source>
        <dbReference type="ARBA" id="ARBA00022441"/>
    </source>
</evidence>
<dbReference type="InterPro" id="IPR006652">
    <property type="entry name" value="Kelch_1"/>
</dbReference>
<dbReference type="SUPFAM" id="SSF117281">
    <property type="entry name" value="Kelch motif"/>
    <property type="match status" value="1"/>
</dbReference>
<dbReference type="AlphaFoldDB" id="A0ABD3H0M1"/>
<reference evidence="3 4" key="1">
    <citation type="submission" date="2024-09" db="EMBL/GenBank/DDBJ databases">
        <title>Chromosome-scale assembly of Riccia sorocarpa.</title>
        <authorList>
            <person name="Paukszto L."/>
        </authorList>
    </citation>
    <scope>NUCLEOTIDE SEQUENCE [LARGE SCALE GENOMIC DNA]</scope>
    <source>
        <strain evidence="3">LP-2024</strain>
        <tissue evidence="3">Aerial parts of the thallus</tissue>
    </source>
</reference>
<keyword evidence="4" id="KW-1185">Reference proteome</keyword>
<evidence type="ECO:0000313" key="3">
    <source>
        <dbReference type="EMBL" id="KAL3684943.1"/>
    </source>
</evidence>
<dbReference type="SMART" id="SM00612">
    <property type="entry name" value="Kelch"/>
    <property type="match status" value="2"/>
</dbReference>
<keyword evidence="2" id="KW-0677">Repeat</keyword>
<accession>A0ABD3H0M1</accession>
<dbReference type="Gene3D" id="2.120.10.80">
    <property type="entry name" value="Kelch-type beta propeller"/>
    <property type="match status" value="1"/>
</dbReference>
<dbReference type="PANTHER" id="PTHR46344">
    <property type="entry name" value="OS02G0202900 PROTEIN"/>
    <property type="match status" value="1"/>
</dbReference>
<sequence>MAILTPSSGCVCGNIEPRCEENKITTLPTTPTDKAKSTNPDYKSVIQEYSDGLENPQQINQKSEECQSDDNHLFGKLPHDLLYSLLAPLSCKEHARLRAISADLKRVVDSEEFRDYRKQNGRLEPRILVVAQKAGTLEGNSPKGRFKAYLPTHDKWLDVTPIPASTVDGASMDFEGSACVGLGSCFYVLGGRRWPANNSSGQATTCGDVWKYDATLDRWTSCEEMKPPRSWFAAAAIGKKIYVAGGQTTKDFLELAQVYDTEENKWEDLPHNLTHQRLGCQGVSFENQFWVIGGQFVKHVTADNDDFQSVYAEVYNPVTKSWRLVSQTLGHPDQAGWNPEGSREMEGPVVVAAGKLLCLQDKKIWWYDQGTTQWHQVGDGPAGVGSGFVSVGTQIFRIGGESSYYRPAVTTLDKLDVCDVQELEGVMGDDRTYTPLVWKPALAMGYEHGAILGTGVVLV</sequence>
<dbReference type="Pfam" id="PF24681">
    <property type="entry name" value="Kelch_KLHDC2_KLHL20_DRC7"/>
    <property type="match status" value="1"/>
</dbReference>
<dbReference type="PANTHER" id="PTHR46344:SF21">
    <property type="entry name" value="F-BOX_KELCH-REPEAT PROTEIN SKIP30 ISOFORM X2"/>
    <property type="match status" value="1"/>
</dbReference>
<protein>
    <recommendedName>
        <fullName evidence="5">F-box domain-containing protein</fullName>
    </recommendedName>
</protein>
<dbReference type="EMBL" id="JBJQOH010000006">
    <property type="protein sequence ID" value="KAL3684943.1"/>
    <property type="molecule type" value="Genomic_DNA"/>
</dbReference>
<keyword evidence="1" id="KW-0880">Kelch repeat</keyword>
<proteinExistence type="predicted"/>
<evidence type="ECO:0000313" key="4">
    <source>
        <dbReference type="Proteomes" id="UP001633002"/>
    </source>
</evidence>
<evidence type="ECO:0008006" key="5">
    <source>
        <dbReference type="Google" id="ProtNLM"/>
    </source>
</evidence>
<evidence type="ECO:0000256" key="2">
    <source>
        <dbReference type="ARBA" id="ARBA00022737"/>
    </source>
</evidence>
<organism evidence="3 4">
    <name type="scientific">Riccia sorocarpa</name>
    <dbReference type="NCBI Taxonomy" id="122646"/>
    <lineage>
        <taxon>Eukaryota</taxon>
        <taxon>Viridiplantae</taxon>
        <taxon>Streptophyta</taxon>
        <taxon>Embryophyta</taxon>
        <taxon>Marchantiophyta</taxon>
        <taxon>Marchantiopsida</taxon>
        <taxon>Marchantiidae</taxon>
        <taxon>Marchantiales</taxon>
        <taxon>Ricciaceae</taxon>
        <taxon>Riccia</taxon>
    </lineage>
</organism>
<name>A0ABD3H0M1_9MARC</name>
<dbReference type="Proteomes" id="UP001633002">
    <property type="component" value="Unassembled WGS sequence"/>
</dbReference>